<reference evidence="2" key="1">
    <citation type="submission" date="2022-12" db="EMBL/GenBank/DDBJ databases">
        <title>New Phytohabitans aurantiacus sp. RD004123 nov., an actinomycete isolated from soil.</title>
        <authorList>
            <person name="Triningsih D.W."/>
            <person name="Harunari E."/>
            <person name="Igarashi Y."/>
        </authorList>
    </citation>
    <scope>NUCLEOTIDE SEQUENCE</scope>
    <source>
        <strain evidence="2">RD004123</strain>
    </source>
</reference>
<name>A0ABQ5R4P5_9ACTN</name>
<comment type="caution">
    <text evidence="2">The sequence shown here is derived from an EMBL/GenBank/DDBJ whole genome shotgun (WGS) entry which is preliminary data.</text>
</comment>
<sequence length="329" mass="37608">MGLFSGKNEPTPPPAGPAIDPCQGDPAARFLRAALERRDWPTARDFLSSITDRDDHAFYLSICGDVAAVQDWIPRWVAAEPQSTLPRLVQGVHAVYWAWEARGAAYADQTPQSRLQLFFHRVVFADNCLDEVAQRDPHDTTARAFLLNSGIGRQVDITEQGRRFTEVVRRHPHHKWAHGAMQQYLCAKWHGSHEQMFAFARQAARNAPAGSPLHGAIAEAHLEKYVDLGRAGASAGYLEQPEVTAELMAAAERSVLHPAYERRPGWPRLHNTFAFVLHRADQYQEAYRLYQEIGDDHITEHPWDYWNPERPLDYFLTHRQPLYTWMDQQ</sequence>
<protein>
    <recommendedName>
        <fullName evidence="4">DUF4034 domain-containing protein</fullName>
    </recommendedName>
</protein>
<dbReference type="InterPro" id="IPR011990">
    <property type="entry name" value="TPR-like_helical_dom_sf"/>
</dbReference>
<dbReference type="Gene3D" id="1.25.40.10">
    <property type="entry name" value="Tetratricopeptide repeat domain"/>
    <property type="match status" value="1"/>
</dbReference>
<evidence type="ECO:0000256" key="1">
    <source>
        <dbReference type="SAM" id="MobiDB-lite"/>
    </source>
</evidence>
<evidence type="ECO:0008006" key="4">
    <source>
        <dbReference type="Google" id="ProtNLM"/>
    </source>
</evidence>
<dbReference type="Proteomes" id="UP001144280">
    <property type="component" value="Unassembled WGS sequence"/>
</dbReference>
<accession>A0ABQ5R4P5</accession>
<dbReference type="EMBL" id="BSDI01000049">
    <property type="protein sequence ID" value="GLI01769.1"/>
    <property type="molecule type" value="Genomic_DNA"/>
</dbReference>
<keyword evidence="3" id="KW-1185">Reference proteome</keyword>
<organism evidence="2 3">
    <name type="scientific">Phytohabitans aurantiacus</name>
    <dbReference type="NCBI Taxonomy" id="3016789"/>
    <lineage>
        <taxon>Bacteria</taxon>
        <taxon>Bacillati</taxon>
        <taxon>Actinomycetota</taxon>
        <taxon>Actinomycetes</taxon>
        <taxon>Micromonosporales</taxon>
        <taxon>Micromonosporaceae</taxon>
    </lineage>
</organism>
<feature type="region of interest" description="Disordered" evidence="1">
    <location>
        <begin position="1"/>
        <end position="22"/>
    </location>
</feature>
<gene>
    <name evidence="2" type="ORF">Pa4123_70450</name>
</gene>
<proteinExistence type="predicted"/>
<evidence type="ECO:0000313" key="3">
    <source>
        <dbReference type="Proteomes" id="UP001144280"/>
    </source>
</evidence>
<dbReference type="RefSeq" id="WP_281903056.1">
    <property type="nucleotide sequence ID" value="NZ_BSDI01000049.1"/>
</dbReference>
<evidence type="ECO:0000313" key="2">
    <source>
        <dbReference type="EMBL" id="GLI01769.1"/>
    </source>
</evidence>